<keyword evidence="4" id="KW-0410">Iron transport</keyword>
<comment type="similarity">
    <text evidence="2">Belongs to the bacterial solute-binding protein 8 family.</text>
</comment>
<dbReference type="PROSITE" id="PS50983">
    <property type="entry name" value="FE_B12_PBP"/>
    <property type="match status" value="1"/>
</dbReference>
<organism evidence="7 8">
    <name type="scientific">Salinisphaera orenii YIM 95161</name>
    <dbReference type="NCBI Taxonomy" id="1051139"/>
    <lineage>
        <taxon>Bacteria</taxon>
        <taxon>Pseudomonadati</taxon>
        <taxon>Pseudomonadota</taxon>
        <taxon>Gammaproteobacteria</taxon>
        <taxon>Salinisphaerales</taxon>
        <taxon>Salinisphaeraceae</taxon>
        <taxon>Salinisphaera</taxon>
    </lineage>
</organism>
<feature type="domain" description="Fe/B12 periplasmic-binding" evidence="6">
    <location>
        <begin position="44"/>
        <end position="303"/>
    </location>
</feature>
<keyword evidence="5" id="KW-0732">Signal</keyword>
<dbReference type="InterPro" id="IPR051313">
    <property type="entry name" value="Bact_iron-sidero_bind"/>
</dbReference>
<dbReference type="InterPro" id="IPR002491">
    <property type="entry name" value="ABC_transptr_periplasmic_BD"/>
</dbReference>
<dbReference type="GO" id="GO:0030288">
    <property type="term" value="C:outer membrane-bounded periplasmic space"/>
    <property type="evidence" value="ECO:0007669"/>
    <property type="project" value="TreeGrafter"/>
</dbReference>
<dbReference type="Proteomes" id="UP000285123">
    <property type="component" value="Unassembled WGS sequence"/>
</dbReference>
<dbReference type="AlphaFoldDB" id="A0A423PXC4"/>
<evidence type="ECO:0000313" key="8">
    <source>
        <dbReference type="Proteomes" id="UP000285123"/>
    </source>
</evidence>
<gene>
    <name evidence="7" type="ORF">SAHL_08035</name>
</gene>
<evidence type="ECO:0000256" key="2">
    <source>
        <dbReference type="ARBA" id="ARBA00008814"/>
    </source>
</evidence>
<evidence type="ECO:0000256" key="3">
    <source>
        <dbReference type="ARBA" id="ARBA00022448"/>
    </source>
</evidence>
<dbReference type="Pfam" id="PF01497">
    <property type="entry name" value="Peripla_BP_2"/>
    <property type="match status" value="1"/>
</dbReference>
<protein>
    <submittedName>
        <fullName evidence="7">ABC transporter substrate-binding protein</fullName>
    </submittedName>
</protein>
<reference evidence="7 8" key="1">
    <citation type="submission" date="2013-10" db="EMBL/GenBank/DDBJ databases">
        <title>Salinisphaera halophila YIM 95161 Genome Sequencing.</title>
        <authorList>
            <person name="Lai Q."/>
            <person name="Li C."/>
            <person name="Shao Z."/>
        </authorList>
    </citation>
    <scope>NUCLEOTIDE SEQUENCE [LARGE SCALE GENOMIC DNA]</scope>
    <source>
        <strain evidence="7 8">YIM 95161</strain>
    </source>
</reference>
<name>A0A423PXC4_9GAMM</name>
<evidence type="ECO:0000256" key="4">
    <source>
        <dbReference type="ARBA" id="ARBA00022496"/>
    </source>
</evidence>
<evidence type="ECO:0000313" key="7">
    <source>
        <dbReference type="EMBL" id="ROO30270.1"/>
    </source>
</evidence>
<keyword evidence="3" id="KW-0813">Transport</keyword>
<evidence type="ECO:0000256" key="1">
    <source>
        <dbReference type="ARBA" id="ARBA00004196"/>
    </source>
</evidence>
<comment type="subcellular location">
    <subcellularLocation>
        <location evidence="1">Cell envelope</location>
    </subcellularLocation>
</comment>
<dbReference type="GO" id="GO:1901678">
    <property type="term" value="P:iron coordination entity transport"/>
    <property type="evidence" value="ECO:0007669"/>
    <property type="project" value="UniProtKB-ARBA"/>
</dbReference>
<dbReference type="CDD" id="cd01146">
    <property type="entry name" value="FhuD"/>
    <property type="match status" value="1"/>
</dbReference>
<keyword evidence="4" id="KW-0406">Ion transport</keyword>
<dbReference type="EMBL" id="AYKF01000076">
    <property type="protein sequence ID" value="ROO30270.1"/>
    <property type="molecule type" value="Genomic_DNA"/>
</dbReference>
<comment type="caution">
    <text evidence="7">The sequence shown here is derived from an EMBL/GenBank/DDBJ whole genome shotgun (WGS) entry which is preliminary data.</text>
</comment>
<evidence type="ECO:0000256" key="5">
    <source>
        <dbReference type="ARBA" id="ARBA00022729"/>
    </source>
</evidence>
<dbReference type="PANTHER" id="PTHR30532">
    <property type="entry name" value="IRON III DICITRATE-BINDING PERIPLASMIC PROTEIN"/>
    <property type="match status" value="1"/>
</dbReference>
<dbReference type="Gene3D" id="3.40.50.1980">
    <property type="entry name" value="Nitrogenase molybdenum iron protein domain"/>
    <property type="match status" value="2"/>
</dbReference>
<evidence type="ECO:0000259" key="6">
    <source>
        <dbReference type="PROSITE" id="PS50983"/>
    </source>
</evidence>
<dbReference type="OrthoDB" id="6160519at2"/>
<dbReference type="PANTHER" id="PTHR30532:SF1">
    <property type="entry name" value="IRON(3+)-HYDROXAMATE-BINDING PROTEIN FHUD"/>
    <property type="match status" value="1"/>
</dbReference>
<dbReference type="SUPFAM" id="SSF53807">
    <property type="entry name" value="Helical backbone' metal receptor"/>
    <property type="match status" value="1"/>
</dbReference>
<dbReference type="PRINTS" id="PR01715">
    <property type="entry name" value="FERRIBNDNGPP"/>
</dbReference>
<keyword evidence="4" id="KW-0408">Iron</keyword>
<sequence>MTRRAGARSAAGRRRAWTSGWLVGLALFFCGAVAAATDGGDRPRVAAIDWGQAQTLIALGAPPVAMAQIDAYQDWVGVPPVPDSVRELGLRVQPNMELMSQLDLDLITITPMYASSRARLEAIAPVETIDVYYHEGSAWDNTVESTRRLGALVGRADAAERLVADTRRTVETAAERVPAEAPRLLVVQFIDARHVRVYGEGSLLDDVMTRMGLDNAWTGSTTFWGFALVSLERLAEVDDARMAVLDPMPVGVAEEIDGSVLWNHLPAVRQGPVLDLPAVWSFGGLPSAARFARALADALSAPQVAGTPDS</sequence>
<accession>A0A423PXC4</accession>
<proteinExistence type="inferred from homology"/>